<dbReference type="InterPro" id="IPR013783">
    <property type="entry name" value="Ig-like_fold"/>
</dbReference>
<organism evidence="15 16">
    <name type="scientific">Salmo salar</name>
    <name type="common">Atlantic salmon</name>
    <dbReference type="NCBI Taxonomy" id="8030"/>
    <lineage>
        <taxon>Eukaryota</taxon>
        <taxon>Metazoa</taxon>
        <taxon>Chordata</taxon>
        <taxon>Craniata</taxon>
        <taxon>Vertebrata</taxon>
        <taxon>Euteleostomi</taxon>
        <taxon>Actinopterygii</taxon>
        <taxon>Neopterygii</taxon>
        <taxon>Teleostei</taxon>
        <taxon>Protacanthopterygii</taxon>
        <taxon>Salmoniformes</taxon>
        <taxon>Salmonidae</taxon>
        <taxon>Salmoninae</taxon>
        <taxon>Salmo</taxon>
    </lineage>
</organism>
<evidence type="ECO:0000256" key="13">
    <source>
        <dbReference type="SAM" id="SignalP"/>
    </source>
</evidence>
<dbReference type="InterPro" id="IPR036179">
    <property type="entry name" value="Ig-like_dom_sf"/>
</dbReference>
<comment type="subcellular location">
    <subcellularLocation>
        <location evidence="1">Cell membrane</location>
        <topology evidence="1">Single-pass type I membrane protein</topology>
    </subcellularLocation>
</comment>
<dbReference type="GeneID" id="106606433"/>
<reference evidence="16" key="1">
    <citation type="submission" date="2025-08" db="UniProtKB">
        <authorList>
            <consortium name="RefSeq"/>
        </authorList>
    </citation>
    <scope>IDENTIFICATION</scope>
</reference>
<dbReference type="SMART" id="SM00406">
    <property type="entry name" value="IGv"/>
    <property type="match status" value="2"/>
</dbReference>
<feature type="transmembrane region" description="Helical" evidence="12">
    <location>
        <begin position="260"/>
        <end position="280"/>
    </location>
</feature>
<protein>
    <submittedName>
        <fullName evidence="16">Cell surface A33 antigen isoform X1</fullName>
    </submittedName>
</protein>
<keyword evidence="7" id="KW-1015">Disulfide bond</keyword>
<feature type="region of interest" description="Disordered" evidence="11">
    <location>
        <begin position="342"/>
        <end position="362"/>
    </location>
</feature>
<dbReference type="SMART" id="SM00408">
    <property type="entry name" value="IGc2"/>
    <property type="match status" value="2"/>
</dbReference>
<evidence type="ECO:0000256" key="2">
    <source>
        <dbReference type="ARBA" id="ARBA00022475"/>
    </source>
</evidence>
<dbReference type="RefSeq" id="XP_045571642.1">
    <property type="nucleotide sequence ID" value="XM_045715686.1"/>
</dbReference>
<evidence type="ECO:0000256" key="9">
    <source>
        <dbReference type="ARBA" id="ARBA00023180"/>
    </source>
</evidence>
<gene>
    <name evidence="16" type="primary">LOC106606433</name>
</gene>
<evidence type="ECO:0000256" key="10">
    <source>
        <dbReference type="ARBA" id="ARBA00023319"/>
    </source>
</evidence>
<feature type="compositionally biased region" description="Polar residues" evidence="11">
    <location>
        <begin position="343"/>
        <end position="356"/>
    </location>
</feature>
<feature type="compositionally biased region" description="Basic and acidic residues" evidence="11">
    <location>
        <begin position="287"/>
        <end position="306"/>
    </location>
</feature>
<evidence type="ECO:0000256" key="6">
    <source>
        <dbReference type="ARBA" id="ARBA00023136"/>
    </source>
</evidence>
<evidence type="ECO:0000256" key="1">
    <source>
        <dbReference type="ARBA" id="ARBA00004251"/>
    </source>
</evidence>
<dbReference type="SMART" id="SM00409">
    <property type="entry name" value="IG"/>
    <property type="match status" value="2"/>
</dbReference>
<dbReference type="Gene3D" id="2.60.40.10">
    <property type="entry name" value="Immunoglobulins"/>
    <property type="match status" value="2"/>
</dbReference>
<name>A0ABM3EKQ0_SALSA</name>
<feature type="domain" description="Ig-like" evidence="14">
    <location>
        <begin position="126"/>
        <end position="221"/>
    </location>
</feature>
<evidence type="ECO:0000313" key="16">
    <source>
        <dbReference type="RefSeq" id="XP_045571642.1"/>
    </source>
</evidence>
<evidence type="ECO:0000256" key="11">
    <source>
        <dbReference type="SAM" id="MobiDB-lite"/>
    </source>
</evidence>
<keyword evidence="3 12" id="KW-0812">Transmembrane</keyword>
<dbReference type="InterPro" id="IPR051713">
    <property type="entry name" value="T-cell_Activation_Regulation"/>
</dbReference>
<evidence type="ECO:0000256" key="7">
    <source>
        <dbReference type="ARBA" id="ARBA00023157"/>
    </source>
</evidence>
<dbReference type="Pfam" id="PF07686">
    <property type="entry name" value="V-set"/>
    <property type="match status" value="2"/>
</dbReference>
<keyword evidence="10" id="KW-0393">Immunoglobulin domain</keyword>
<feature type="domain" description="Ig-like" evidence="14">
    <location>
        <begin position="18"/>
        <end position="117"/>
    </location>
</feature>
<keyword evidence="15" id="KW-1185">Reference proteome</keyword>
<evidence type="ECO:0000313" key="15">
    <source>
        <dbReference type="Proteomes" id="UP001652741"/>
    </source>
</evidence>
<keyword evidence="6 12" id="KW-0472">Membrane</keyword>
<evidence type="ECO:0000256" key="3">
    <source>
        <dbReference type="ARBA" id="ARBA00022692"/>
    </source>
</evidence>
<accession>A0ABM3EKQ0</accession>
<dbReference type="PANTHER" id="PTHR25466">
    <property type="entry name" value="T-LYMPHOCYTE ACTIVATION ANTIGEN"/>
    <property type="match status" value="1"/>
</dbReference>
<proteinExistence type="predicted"/>
<feature type="region of interest" description="Disordered" evidence="11">
    <location>
        <begin position="286"/>
        <end position="307"/>
    </location>
</feature>
<dbReference type="InterPro" id="IPR007110">
    <property type="entry name" value="Ig-like_dom"/>
</dbReference>
<sequence length="399" mass="43898">MWISVCLISSFLHSTAGCTLSVTNYDEITVYSGQSVLLTCSCTEPQAKPPSVTWTRLNQQHEILTKPSQDSLYRDRVKMFNNNSPGNLSVLLSHVTEDDVGWYRCGISHAYRDIKLTVKGCTLSDPRSRVVNGSPGQSVLLPCSCSKTQAKPPSFTWTKLRDHQTPERIPTQSDLYKGRVNIFNNTAPGNLSLRLSHVTEDDQGWYRCQISREKYSDIKLTVKDSTTFLIPTTSPKGADTLGTSGEDPSASPQQNNTIQYILLAVLPVILIIAGVALYIYKRNKGKKNTEEKSSGGKTEGEKKDESSAMCAMIADRNTGLGDKITIPLSAPDDPSVMYDTVQEPRNNNQEETTTPLSAPEDPSVTYSTIVHMKGKRNAVVSLERGGETEYATIKTGTFS</sequence>
<dbReference type="PROSITE" id="PS50835">
    <property type="entry name" value="IG_LIKE"/>
    <property type="match status" value="2"/>
</dbReference>
<keyword evidence="9" id="KW-0325">Glycoprotein</keyword>
<evidence type="ECO:0000256" key="5">
    <source>
        <dbReference type="ARBA" id="ARBA00022989"/>
    </source>
</evidence>
<keyword evidence="8" id="KW-0675">Receptor</keyword>
<dbReference type="InterPro" id="IPR013106">
    <property type="entry name" value="Ig_V-set"/>
</dbReference>
<dbReference type="InterPro" id="IPR003599">
    <property type="entry name" value="Ig_sub"/>
</dbReference>
<feature type="signal peptide" evidence="13">
    <location>
        <begin position="1"/>
        <end position="17"/>
    </location>
</feature>
<evidence type="ECO:0000256" key="12">
    <source>
        <dbReference type="SAM" id="Phobius"/>
    </source>
</evidence>
<dbReference type="SUPFAM" id="SSF48726">
    <property type="entry name" value="Immunoglobulin"/>
    <property type="match status" value="2"/>
</dbReference>
<feature type="chain" id="PRO_5046175271" evidence="13">
    <location>
        <begin position="18"/>
        <end position="399"/>
    </location>
</feature>
<dbReference type="PANTHER" id="PTHR25466:SF14">
    <property type="entry name" value="BUTYROPHILIN SUBFAMILY 2 MEMBER A2-LIKE-RELATED"/>
    <property type="match status" value="1"/>
</dbReference>
<keyword evidence="5 12" id="KW-1133">Transmembrane helix</keyword>
<keyword evidence="2" id="KW-1003">Cell membrane</keyword>
<feature type="region of interest" description="Disordered" evidence="11">
    <location>
        <begin position="231"/>
        <end position="252"/>
    </location>
</feature>
<evidence type="ECO:0000259" key="14">
    <source>
        <dbReference type="PROSITE" id="PS50835"/>
    </source>
</evidence>
<evidence type="ECO:0000256" key="4">
    <source>
        <dbReference type="ARBA" id="ARBA00022729"/>
    </source>
</evidence>
<dbReference type="Proteomes" id="UP001652741">
    <property type="component" value="Chromosome ssa03"/>
</dbReference>
<keyword evidence="4 13" id="KW-0732">Signal</keyword>
<dbReference type="InterPro" id="IPR003598">
    <property type="entry name" value="Ig_sub2"/>
</dbReference>
<evidence type="ECO:0000256" key="8">
    <source>
        <dbReference type="ARBA" id="ARBA00023170"/>
    </source>
</evidence>